<evidence type="ECO:0000313" key="2">
    <source>
        <dbReference type="Proteomes" id="UP000253729"/>
    </source>
</evidence>
<sequence>MLWNAWVPWFIQRPVRFTPHFPKLPASCYHTRVSAAASLISLHLHACAGAYTIANSILVPPHIHSQRGNDLRVIAYVVRWGWFATVKVIHIGWIIYPTETRVNV</sequence>
<organism evidence="1 2">
    <name type="scientific">Aspergillus welwitschiae</name>
    <dbReference type="NCBI Taxonomy" id="1341132"/>
    <lineage>
        <taxon>Eukaryota</taxon>
        <taxon>Fungi</taxon>
        <taxon>Dikarya</taxon>
        <taxon>Ascomycota</taxon>
        <taxon>Pezizomycotina</taxon>
        <taxon>Eurotiomycetes</taxon>
        <taxon>Eurotiomycetidae</taxon>
        <taxon>Eurotiales</taxon>
        <taxon>Aspergillaceae</taxon>
        <taxon>Aspergillus</taxon>
        <taxon>Aspergillus subgen. Circumdati</taxon>
    </lineage>
</organism>
<evidence type="ECO:0000313" key="1">
    <source>
        <dbReference type="EMBL" id="RDH28831.1"/>
    </source>
</evidence>
<dbReference type="GeneID" id="38136146"/>
<dbReference type="AlphaFoldDB" id="A0A3F3PPF8"/>
<accession>A0A3F3PPF8</accession>
<name>A0A3F3PPF8_9EURO</name>
<reference evidence="1 2" key="1">
    <citation type="submission" date="2018-07" db="EMBL/GenBank/DDBJ databases">
        <title>The genomes of Aspergillus section Nigri reveals drivers in fungal speciation.</title>
        <authorList>
            <consortium name="DOE Joint Genome Institute"/>
            <person name="Vesth T.C."/>
            <person name="Nybo J."/>
            <person name="Theobald S."/>
            <person name="Brandl J."/>
            <person name="Frisvad J.C."/>
            <person name="Nielsen K.F."/>
            <person name="Lyhne E.K."/>
            <person name="Kogle M.E."/>
            <person name="Kuo A."/>
            <person name="Riley R."/>
            <person name="Clum A."/>
            <person name="Nolan M."/>
            <person name="Lipzen A."/>
            <person name="Salamov A."/>
            <person name="Henrissat B."/>
            <person name="Wiebenga A."/>
            <person name="De vries R.P."/>
            <person name="Grigoriev I.V."/>
            <person name="Mortensen U.H."/>
            <person name="Andersen M.R."/>
            <person name="Baker S.E."/>
        </authorList>
    </citation>
    <scope>NUCLEOTIDE SEQUENCE [LARGE SCALE GENOMIC DNA]</scope>
    <source>
        <strain evidence="1 2">CBS 139.54b</strain>
    </source>
</reference>
<dbReference type="Proteomes" id="UP000253729">
    <property type="component" value="Unassembled WGS sequence"/>
</dbReference>
<proteinExistence type="predicted"/>
<gene>
    <name evidence="1" type="ORF">BDQ94DRAFT_151651</name>
</gene>
<dbReference type="EMBL" id="KZ852073">
    <property type="protein sequence ID" value="RDH28831.1"/>
    <property type="molecule type" value="Genomic_DNA"/>
</dbReference>
<protein>
    <submittedName>
        <fullName evidence="1">Uncharacterized protein</fullName>
    </submittedName>
</protein>
<keyword evidence="2" id="KW-1185">Reference proteome</keyword>
<dbReference type="RefSeq" id="XP_026621853.1">
    <property type="nucleotide sequence ID" value="XM_026767790.1"/>
</dbReference>